<dbReference type="PROSITE" id="PS50042">
    <property type="entry name" value="CNMP_BINDING_3"/>
    <property type="match status" value="1"/>
</dbReference>
<evidence type="ECO:0000313" key="6">
    <source>
        <dbReference type="EMBL" id="MBB4036974.1"/>
    </source>
</evidence>
<reference evidence="6 7" key="1">
    <citation type="submission" date="2020-08" db="EMBL/GenBank/DDBJ databases">
        <title>Genomic Encyclopedia of Type Strains, Phase IV (KMG-IV): sequencing the most valuable type-strain genomes for metagenomic binning, comparative biology and taxonomic classification.</title>
        <authorList>
            <person name="Goeker M."/>
        </authorList>
    </citation>
    <scope>NUCLEOTIDE SEQUENCE [LARGE SCALE GENOMIC DNA]</scope>
    <source>
        <strain evidence="6 7">DSM 104969</strain>
    </source>
</reference>
<sequence length="230" mass="26448">MVNQYELTDRQKEIILRIPLFRGISEELKNNFFDRIDYSFTPLKKGNIIIEQGTTCNHLHILLSGTLDVNIIDASGNDIKVEDLIGPRSFATPHLFDGNNIFPATFTVVEDGLLMRITKESAFKLISSEPEMLRNFLRLTGNCNVCTVSRLRILAYKNIRSRFSYYLLEYKRDENDMITIAHNQTQLAEFINVTRPALAREIRSMIDEGIIEMSGKNIRIANYKALLQNI</sequence>
<dbReference type="Pfam" id="PF13545">
    <property type="entry name" value="HTH_Crp_2"/>
    <property type="match status" value="1"/>
</dbReference>
<comment type="caution">
    <text evidence="6">The sequence shown here is derived from an EMBL/GenBank/DDBJ whole genome shotgun (WGS) entry which is preliminary data.</text>
</comment>
<keyword evidence="2" id="KW-0238">DNA-binding</keyword>
<protein>
    <submittedName>
        <fullName evidence="6">CRP-like cAMP-binding protein</fullName>
    </submittedName>
</protein>
<dbReference type="AlphaFoldDB" id="A0A840CTG8"/>
<keyword evidence="3" id="KW-0804">Transcription</keyword>
<dbReference type="RefSeq" id="WP_183307854.1">
    <property type="nucleotide sequence ID" value="NZ_JACIEP010000010.1"/>
</dbReference>
<dbReference type="PROSITE" id="PS51063">
    <property type="entry name" value="HTH_CRP_2"/>
    <property type="match status" value="1"/>
</dbReference>
<keyword evidence="7" id="KW-1185">Reference proteome</keyword>
<dbReference type="PANTHER" id="PTHR24567">
    <property type="entry name" value="CRP FAMILY TRANSCRIPTIONAL REGULATORY PROTEIN"/>
    <property type="match status" value="1"/>
</dbReference>
<dbReference type="SUPFAM" id="SSF46785">
    <property type="entry name" value="Winged helix' DNA-binding domain"/>
    <property type="match status" value="1"/>
</dbReference>
<accession>A0A840CTG8</accession>
<evidence type="ECO:0000256" key="1">
    <source>
        <dbReference type="ARBA" id="ARBA00023015"/>
    </source>
</evidence>
<proteinExistence type="predicted"/>
<feature type="domain" description="Cyclic nucleotide-binding" evidence="4">
    <location>
        <begin position="20"/>
        <end position="134"/>
    </location>
</feature>
<dbReference type="Pfam" id="PF00027">
    <property type="entry name" value="cNMP_binding"/>
    <property type="match status" value="1"/>
</dbReference>
<dbReference type="GO" id="GO:0003677">
    <property type="term" value="F:DNA binding"/>
    <property type="evidence" value="ECO:0007669"/>
    <property type="project" value="UniProtKB-KW"/>
</dbReference>
<dbReference type="InterPro" id="IPR050397">
    <property type="entry name" value="Env_Response_Regulators"/>
</dbReference>
<evidence type="ECO:0000313" key="7">
    <source>
        <dbReference type="Proteomes" id="UP000555103"/>
    </source>
</evidence>
<dbReference type="InterPro" id="IPR036390">
    <property type="entry name" value="WH_DNA-bd_sf"/>
</dbReference>
<evidence type="ECO:0000256" key="3">
    <source>
        <dbReference type="ARBA" id="ARBA00023163"/>
    </source>
</evidence>
<keyword evidence="1" id="KW-0805">Transcription regulation</keyword>
<dbReference type="CDD" id="cd00038">
    <property type="entry name" value="CAP_ED"/>
    <property type="match status" value="1"/>
</dbReference>
<dbReference type="InterPro" id="IPR000595">
    <property type="entry name" value="cNMP-bd_dom"/>
</dbReference>
<dbReference type="InterPro" id="IPR018490">
    <property type="entry name" value="cNMP-bd_dom_sf"/>
</dbReference>
<dbReference type="InterPro" id="IPR012318">
    <property type="entry name" value="HTH_CRP"/>
</dbReference>
<evidence type="ECO:0000259" key="4">
    <source>
        <dbReference type="PROSITE" id="PS50042"/>
    </source>
</evidence>
<dbReference type="GO" id="GO:0005829">
    <property type="term" value="C:cytosol"/>
    <property type="evidence" value="ECO:0007669"/>
    <property type="project" value="TreeGrafter"/>
</dbReference>
<feature type="domain" description="HTH crp-type" evidence="5">
    <location>
        <begin position="157"/>
        <end position="224"/>
    </location>
</feature>
<organism evidence="6 7">
    <name type="scientific">Dysgonomonas hofstadii</name>
    <dbReference type="NCBI Taxonomy" id="637886"/>
    <lineage>
        <taxon>Bacteria</taxon>
        <taxon>Pseudomonadati</taxon>
        <taxon>Bacteroidota</taxon>
        <taxon>Bacteroidia</taxon>
        <taxon>Bacteroidales</taxon>
        <taxon>Dysgonomonadaceae</taxon>
        <taxon>Dysgonomonas</taxon>
    </lineage>
</organism>
<evidence type="ECO:0000256" key="2">
    <source>
        <dbReference type="ARBA" id="ARBA00023125"/>
    </source>
</evidence>
<dbReference type="PANTHER" id="PTHR24567:SF58">
    <property type="entry name" value="CYCLIC AMP-BINDING REGULATORY PROTEIN"/>
    <property type="match status" value="1"/>
</dbReference>
<dbReference type="SUPFAM" id="SSF51206">
    <property type="entry name" value="cAMP-binding domain-like"/>
    <property type="match status" value="1"/>
</dbReference>
<dbReference type="InterPro" id="IPR014710">
    <property type="entry name" value="RmlC-like_jellyroll"/>
</dbReference>
<dbReference type="Gene3D" id="2.60.120.10">
    <property type="entry name" value="Jelly Rolls"/>
    <property type="match status" value="1"/>
</dbReference>
<gene>
    <name evidence="6" type="ORF">GGR21_002888</name>
</gene>
<dbReference type="Proteomes" id="UP000555103">
    <property type="component" value="Unassembled WGS sequence"/>
</dbReference>
<dbReference type="EMBL" id="JACIEP010000010">
    <property type="protein sequence ID" value="MBB4036974.1"/>
    <property type="molecule type" value="Genomic_DNA"/>
</dbReference>
<dbReference type="SMART" id="SM00419">
    <property type="entry name" value="HTH_CRP"/>
    <property type="match status" value="1"/>
</dbReference>
<evidence type="ECO:0000259" key="5">
    <source>
        <dbReference type="PROSITE" id="PS51063"/>
    </source>
</evidence>
<dbReference type="GO" id="GO:0003700">
    <property type="term" value="F:DNA-binding transcription factor activity"/>
    <property type="evidence" value="ECO:0007669"/>
    <property type="project" value="TreeGrafter"/>
</dbReference>
<name>A0A840CTG8_9BACT</name>